<proteinExistence type="predicted"/>
<organism evidence="2 3">
    <name type="scientific">Orchesella dallaii</name>
    <dbReference type="NCBI Taxonomy" id="48710"/>
    <lineage>
        <taxon>Eukaryota</taxon>
        <taxon>Metazoa</taxon>
        <taxon>Ecdysozoa</taxon>
        <taxon>Arthropoda</taxon>
        <taxon>Hexapoda</taxon>
        <taxon>Collembola</taxon>
        <taxon>Entomobryomorpha</taxon>
        <taxon>Entomobryoidea</taxon>
        <taxon>Orchesellidae</taxon>
        <taxon>Orchesellinae</taxon>
        <taxon>Orchesella</taxon>
    </lineage>
</organism>
<evidence type="ECO:0000313" key="2">
    <source>
        <dbReference type="EMBL" id="CAL8089845.1"/>
    </source>
</evidence>
<evidence type="ECO:0000313" key="3">
    <source>
        <dbReference type="Proteomes" id="UP001642540"/>
    </source>
</evidence>
<gene>
    <name evidence="2" type="ORF">ODALV1_LOCUS7482</name>
</gene>
<evidence type="ECO:0000256" key="1">
    <source>
        <dbReference type="SAM" id="MobiDB-lite"/>
    </source>
</evidence>
<sequence length="251" mass="26838">MASVAADSESGNKSDTNVSDAPTSSTNGDIADALPPPPAPSSRLPAPAPGVTASQAVSSVPLTPRTPMTPARRNFRGSLSAISIPRPPGSEILRRSLENRSNGGSSSTQGGSSSEKDNVQLARSSSDIQQQGSQSQRQLIMSQSKSRGSGDAARSYKEMVEMMKSLHSSTDKLLERICQLHCDFADVTLKAAFLFDPTTVHIVSGFAKGIPANLPSPLHTAHFTRQQVDDNYERIFQRLTCERPGPETNKY</sequence>
<accession>A0ABP1Q9K5</accession>
<feature type="compositionally biased region" description="Polar residues" evidence="1">
    <location>
        <begin position="9"/>
        <end position="28"/>
    </location>
</feature>
<feature type="compositionally biased region" description="Low complexity" evidence="1">
    <location>
        <begin position="101"/>
        <end position="113"/>
    </location>
</feature>
<feature type="region of interest" description="Disordered" evidence="1">
    <location>
        <begin position="1"/>
        <end position="154"/>
    </location>
</feature>
<dbReference type="Proteomes" id="UP001642540">
    <property type="component" value="Unassembled WGS sequence"/>
</dbReference>
<reference evidence="2 3" key="1">
    <citation type="submission" date="2024-08" db="EMBL/GenBank/DDBJ databases">
        <authorList>
            <person name="Cucini C."/>
            <person name="Frati F."/>
        </authorList>
    </citation>
    <scope>NUCLEOTIDE SEQUENCE [LARGE SCALE GENOMIC DNA]</scope>
</reference>
<feature type="compositionally biased region" description="Polar residues" evidence="1">
    <location>
        <begin position="52"/>
        <end position="61"/>
    </location>
</feature>
<comment type="caution">
    <text evidence="2">The sequence shown here is derived from an EMBL/GenBank/DDBJ whole genome shotgun (WGS) entry which is preliminary data.</text>
</comment>
<dbReference type="EMBL" id="CAXLJM020000024">
    <property type="protein sequence ID" value="CAL8089845.1"/>
    <property type="molecule type" value="Genomic_DNA"/>
</dbReference>
<protein>
    <submittedName>
        <fullName evidence="2">Uncharacterized protein</fullName>
    </submittedName>
</protein>
<name>A0ABP1Q9K5_9HEXA</name>
<feature type="compositionally biased region" description="Low complexity" evidence="1">
    <location>
        <begin position="124"/>
        <end position="138"/>
    </location>
</feature>
<keyword evidence="3" id="KW-1185">Reference proteome</keyword>